<dbReference type="Pfam" id="PF02836">
    <property type="entry name" value="Glyco_hydro_2_C"/>
    <property type="match status" value="1"/>
</dbReference>
<evidence type="ECO:0000256" key="4">
    <source>
        <dbReference type="SAM" id="SignalP"/>
    </source>
</evidence>
<feature type="domain" description="Glycosyl hydrolases family 2 sugar binding" evidence="7">
    <location>
        <begin position="84"/>
        <end position="173"/>
    </location>
</feature>
<dbReference type="InterPro" id="IPR032311">
    <property type="entry name" value="DUF4982"/>
</dbReference>
<dbReference type="SUPFAM" id="SSF49373">
    <property type="entry name" value="Invasin/intimin cell-adhesion fragments"/>
    <property type="match status" value="1"/>
</dbReference>
<dbReference type="InterPro" id="IPR036156">
    <property type="entry name" value="Beta-gal/glucu_dom_sf"/>
</dbReference>
<dbReference type="Pfam" id="PF16355">
    <property type="entry name" value="DUF4982"/>
    <property type="match status" value="1"/>
</dbReference>
<dbReference type="Pfam" id="PF00703">
    <property type="entry name" value="Glyco_hydro_2"/>
    <property type="match status" value="1"/>
</dbReference>
<organism evidence="10 11">
    <name type="scientific">Aquisalinus flavus</name>
    <dbReference type="NCBI Taxonomy" id="1526572"/>
    <lineage>
        <taxon>Bacteria</taxon>
        <taxon>Pseudomonadati</taxon>
        <taxon>Pseudomonadota</taxon>
        <taxon>Alphaproteobacteria</taxon>
        <taxon>Parvularculales</taxon>
        <taxon>Parvularculaceae</taxon>
        <taxon>Aquisalinus</taxon>
    </lineage>
</organism>
<dbReference type="InterPro" id="IPR051913">
    <property type="entry name" value="GH2_Domain-Containing"/>
</dbReference>
<dbReference type="Proteomes" id="UP000613582">
    <property type="component" value="Unassembled WGS sequence"/>
</dbReference>
<evidence type="ECO:0000313" key="10">
    <source>
        <dbReference type="EMBL" id="GGD11564.1"/>
    </source>
</evidence>
<keyword evidence="3" id="KW-0326">Glycosidase</keyword>
<dbReference type="Pfam" id="PF18565">
    <property type="entry name" value="Glyco_hydro2_C5"/>
    <property type="match status" value="1"/>
</dbReference>
<feature type="domain" description="DUF4982" evidence="8">
    <location>
        <begin position="628"/>
        <end position="704"/>
    </location>
</feature>
<evidence type="ECO:0000259" key="5">
    <source>
        <dbReference type="Pfam" id="PF00703"/>
    </source>
</evidence>
<dbReference type="PANTHER" id="PTHR42732:SF1">
    <property type="entry name" value="BETA-MANNOSIDASE"/>
    <property type="match status" value="1"/>
</dbReference>
<feature type="domain" description="Glycoside hydrolase family 2 catalytic" evidence="6">
    <location>
        <begin position="297"/>
        <end position="480"/>
    </location>
</feature>
<comment type="caution">
    <text evidence="10">The sequence shown here is derived from an EMBL/GenBank/DDBJ whole genome shotgun (WGS) entry which is preliminary data.</text>
</comment>
<keyword evidence="4" id="KW-0732">Signal</keyword>
<feature type="signal peptide" evidence="4">
    <location>
        <begin position="1"/>
        <end position="23"/>
    </location>
</feature>
<proteinExistence type="inferred from homology"/>
<evidence type="ECO:0000259" key="6">
    <source>
        <dbReference type="Pfam" id="PF02836"/>
    </source>
</evidence>
<dbReference type="Gene3D" id="2.60.40.10">
    <property type="entry name" value="Immunoglobulins"/>
    <property type="match status" value="3"/>
</dbReference>
<dbReference type="GO" id="GO:0004553">
    <property type="term" value="F:hydrolase activity, hydrolyzing O-glycosyl compounds"/>
    <property type="evidence" value="ECO:0007669"/>
    <property type="project" value="InterPro"/>
</dbReference>
<evidence type="ECO:0000313" key="11">
    <source>
        <dbReference type="Proteomes" id="UP000613582"/>
    </source>
</evidence>
<reference evidence="10" key="1">
    <citation type="journal article" date="2014" name="Int. J. Syst. Evol. Microbiol.">
        <title>Complete genome sequence of Corynebacterium casei LMG S-19264T (=DSM 44701T), isolated from a smear-ripened cheese.</title>
        <authorList>
            <consortium name="US DOE Joint Genome Institute (JGI-PGF)"/>
            <person name="Walter F."/>
            <person name="Albersmeier A."/>
            <person name="Kalinowski J."/>
            <person name="Ruckert C."/>
        </authorList>
    </citation>
    <scope>NUCLEOTIDE SEQUENCE</scope>
    <source>
        <strain evidence="10">CGMCC 1.12921</strain>
    </source>
</reference>
<comment type="similarity">
    <text evidence="1">Belongs to the glycosyl hydrolase 2 family.</text>
</comment>
<dbReference type="GO" id="GO:0005975">
    <property type="term" value="P:carbohydrate metabolic process"/>
    <property type="evidence" value="ECO:0007669"/>
    <property type="project" value="InterPro"/>
</dbReference>
<evidence type="ECO:0000259" key="8">
    <source>
        <dbReference type="Pfam" id="PF16355"/>
    </source>
</evidence>
<dbReference type="InterPro" id="IPR017853">
    <property type="entry name" value="GH"/>
</dbReference>
<dbReference type="Gene3D" id="2.60.120.260">
    <property type="entry name" value="Galactose-binding domain-like"/>
    <property type="match status" value="1"/>
</dbReference>
<accession>A0A8J2Y780</accession>
<dbReference type="AlphaFoldDB" id="A0A8J2Y780"/>
<name>A0A8J2Y780_9PROT</name>
<evidence type="ECO:0000259" key="9">
    <source>
        <dbReference type="Pfam" id="PF18565"/>
    </source>
</evidence>
<feature type="domain" description="Glycoside hydrolase family 2 immunoglobulin-like beta-sandwich" evidence="5">
    <location>
        <begin position="188"/>
        <end position="291"/>
    </location>
</feature>
<sequence length="823" mass="91932">MKRRHYTASIAAIAFLASSPAYGSTGERVLFNEDWEFVRATHQPASEMPPHDADWKTVDLPHDWAIEGPFDIRFNARTGGLPIVGTGWYRKQFTLPANVSEKIVSVEFDGAMENSQVWVNGTFVGERPNGYVGFEYDISDLVKPGDENTITVRLSPKDFGSRWYSGAGLYRDVWLEVDEPVHLNDTETVITTPIMGENEAIVSIIAVIDNEHGAGDLTQLVATALDADGEEVARSTTNLPGSDFSGPLDVDLTVQAPRMWGIEDPYLYRVELVLEKEGVQIDRSEFPLGFRTIEFTKDAGFFLNGRRVQLQGVCLHHDNGPLGAVANRRAIERKLQVMKDMGANSVRTTHNMPSPILVELADEMGLLVIAEAFDVWKLPKRGAGQSYNIHFDEWHERDLSAMIKQFRNNPSVIMWSIGNEIMEQSADDGWETGRMLSQIAKQHDTTRPTTAGFNHYPAALEKGLAAEVDIVGLNYTPMHYEEVRESYPDMIVYGSETASTTSSRGTYHLPLETYEKHPTYRLTEYDLIGPPWAYPPDIEWHFLEKTDSILGEYMWTGIDYIGEPTPYGGSDNFTNGYWNDDWPARSSYFGAVDLAGFPKDRFYLYQSQWSTKPMVHVLPHWNWEGRLGQEIPVMAYTNAEVVELFLNGKSLGKRRKGVDLVSLPINSSRLDADYFESPYRVSWNVAYEPGELRVVAYTDGKKVAEKTVSTAETPVRISLSADRKTISADGQDLAYVTVTVVDENGNPDPTAEPMIDFEIEGAGRLAAVGNGDAASLEPFIAKRRRLFNGKAIAIIQADSSPGKIMLRAHGDRLEPAEIIISSN</sequence>
<dbReference type="InterPro" id="IPR040605">
    <property type="entry name" value="Glyco_hydro2_dom5"/>
</dbReference>
<feature type="domain" description="Glycoside hydrolase family 2" evidence="9">
    <location>
        <begin position="717"/>
        <end position="818"/>
    </location>
</feature>
<dbReference type="Pfam" id="PF02837">
    <property type="entry name" value="Glyco_hydro_2_N"/>
    <property type="match status" value="1"/>
</dbReference>
<gene>
    <name evidence="10" type="ORF">GCM10011342_20460</name>
</gene>
<dbReference type="InterPro" id="IPR008979">
    <property type="entry name" value="Galactose-bd-like_sf"/>
</dbReference>
<keyword evidence="11" id="KW-1185">Reference proteome</keyword>
<dbReference type="EMBL" id="BMGH01000001">
    <property type="protein sequence ID" value="GGD11564.1"/>
    <property type="molecule type" value="Genomic_DNA"/>
</dbReference>
<evidence type="ECO:0000259" key="7">
    <source>
        <dbReference type="Pfam" id="PF02837"/>
    </source>
</evidence>
<protein>
    <submittedName>
        <fullName evidence="10">Beta-galactosidase</fullName>
    </submittedName>
</protein>
<evidence type="ECO:0000256" key="3">
    <source>
        <dbReference type="ARBA" id="ARBA00023295"/>
    </source>
</evidence>
<dbReference type="InterPro" id="IPR008964">
    <property type="entry name" value="Invasin/intimin_cell_adhesion"/>
</dbReference>
<dbReference type="InterPro" id="IPR006101">
    <property type="entry name" value="Glyco_hydro_2"/>
</dbReference>
<dbReference type="SUPFAM" id="SSF51445">
    <property type="entry name" value="(Trans)glycosidases"/>
    <property type="match status" value="1"/>
</dbReference>
<dbReference type="SUPFAM" id="SSF49785">
    <property type="entry name" value="Galactose-binding domain-like"/>
    <property type="match status" value="1"/>
</dbReference>
<dbReference type="PRINTS" id="PR00132">
    <property type="entry name" value="GLHYDRLASE2"/>
</dbReference>
<keyword evidence="2" id="KW-0378">Hydrolase</keyword>
<evidence type="ECO:0000256" key="1">
    <source>
        <dbReference type="ARBA" id="ARBA00007401"/>
    </source>
</evidence>
<dbReference type="SUPFAM" id="SSF49303">
    <property type="entry name" value="beta-Galactosidase/glucuronidase domain"/>
    <property type="match status" value="1"/>
</dbReference>
<dbReference type="InterPro" id="IPR013783">
    <property type="entry name" value="Ig-like_fold"/>
</dbReference>
<dbReference type="RefSeq" id="WP_188158515.1">
    <property type="nucleotide sequence ID" value="NZ_BMGH01000001.1"/>
</dbReference>
<feature type="chain" id="PRO_5035176777" evidence="4">
    <location>
        <begin position="24"/>
        <end position="823"/>
    </location>
</feature>
<dbReference type="InterPro" id="IPR006102">
    <property type="entry name" value="Ig-like_GH2"/>
</dbReference>
<reference evidence="10" key="2">
    <citation type="submission" date="2020-09" db="EMBL/GenBank/DDBJ databases">
        <authorList>
            <person name="Sun Q."/>
            <person name="Zhou Y."/>
        </authorList>
    </citation>
    <scope>NUCLEOTIDE SEQUENCE</scope>
    <source>
        <strain evidence="10">CGMCC 1.12921</strain>
    </source>
</reference>
<dbReference type="Gene3D" id="3.20.20.80">
    <property type="entry name" value="Glycosidases"/>
    <property type="match status" value="1"/>
</dbReference>
<dbReference type="PANTHER" id="PTHR42732">
    <property type="entry name" value="BETA-GALACTOSIDASE"/>
    <property type="match status" value="1"/>
</dbReference>
<dbReference type="InterPro" id="IPR006103">
    <property type="entry name" value="Glyco_hydro_2_cat"/>
</dbReference>
<dbReference type="InterPro" id="IPR006104">
    <property type="entry name" value="Glyco_hydro_2_N"/>
</dbReference>
<evidence type="ECO:0000256" key="2">
    <source>
        <dbReference type="ARBA" id="ARBA00022801"/>
    </source>
</evidence>